<proteinExistence type="predicted"/>
<evidence type="ECO:0000256" key="1">
    <source>
        <dbReference type="ARBA" id="ARBA00022723"/>
    </source>
</evidence>
<keyword evidence="2 3" id="KW-0408">Iron</keyword>
<keyword evidence="6" id="KW-1185">Reference proteome</keyword>
<dbReference type="PROSITE" id="PS51007">
    <property type="entry name" value="CYTC"/>
    <property type="match status" value="1"/>
</dbReference>
<dbReference type="KEGG" id="gce:KYE46_16405"/>
<dbReference type="AlphaFoldDB" id="A0A8F6YER0"/>
<dbReference type="GO" id="GO:0009055">
    <property type="term" value="F:electron transfer activity"/>
    <property type="evidence" value="ECO:0007669"/>
    <property type="project" value="InterPro"/>
</dbReference>
<evidence type="ECO:0000259" key="4">
    <source>
        <dbReference type="PROSITE" id="PS51007"/>
    </source>
</evidence>
<dbReference type="EMBL" id="CP079194">
    <property type="protein sequence ID" value="QXT41482.1"/>
    <property type="molecule type" value="Genomic_DNA"/>
</dbReference>
<dbReference type="Proteomes" id="UP000825009">
    <property type="component" value="Chromosome"/>
</dbReference>
<name>A0A8F6YER0_9RHOB</name>
<evidence type="ECO:0000256" key="2">
    <source>
        <dbReference type="ARBA" id="ARBA00023004"/>
    </source>
</evidence>
<protein>
    <submittedName>
        <fullName evidence="5">Cytochrome c</fullName>
    </submittedName>
</protein>
<accession>A0A8F6YER0</accession>
<gene>
    <name evidence="5" type="ORF">KYE46_16405</name>
</gene>
<evidence type="ECO:0000313" key="5">
    <source>
        <dbReference type="EMBL" id="QXT41482.1"/>
    </source>
</evidence>
<dbReference type="GO" id="GO:0020037">
    <property type="term" value="F:heme binding"/>
    <property type="evidence" value="ECO:0007669"/>
    <property type="project" value="InterPro"/>
</dbReference>
<evidence type="ECO:0000256" key="3">
    <source>
        <dbReference type="PROSITE-ProRule" id="PRU00433"/>
    </source>
</evidence>
<feature type="domain" description="Cytochrome c" evidence="4">
    <location>
        <begin position="42"/>
        <end position="128"/>
    </location>
</feature>
<dbReference type="InterPro" id="IPR009056">
    <property type="entry name" value="Cyt_c-like_dom"/>
</dbReference>
<dbReference type="GO" id="GO:0046872">
    <property type="term" value="F:metal ion binding"/>
    <property type="evidence" value="ECO:0007669"/>
    <property type="project" value="UniProtKB-KW"/>
</dbReference>
<dbReference type="Pfam" id="PF00034">
    <property type="entry name" value="Cytochrom_C"/>
    <property type="match status" value="1"/>
</dbReference>
<evidence type="ECO:0000313" key="6">
    <source>
        <dbReference type="Proteomes" id="UP000825009"/>
    </source>
</evidence>
<sequence>MGAALMWSFWARPAHEPADGIENAAAAGAPLVDITIPDQLGENATVGETIFNAQCADCHGVNAVGREGLAPPLVHIIYEPSHHADEAFQRAVSAGVQQHHWPFGNMPPVSGLTRGDVAMVVAYIRELQEANGIN</sequence>
<organism evidence="5 6">
    <name type="scientific">Gymnodinialimonas ceratoperidinii</name>
    <dbReference type="NCBI Taxonomy" id="2856823"/>
    <lineage>
        <taxon>Bacteria</taxon>
        <taxon>Pseudomonadati</taxon>
        <taxon>Pseudomonadota</taxon>
        <taxon>Alphaproteobacteria</taxon>
        <taxon>Rhodobacterales</taxon>
        <taxon>Paracoccaceae</taxon>
        <taxon>Gymnodinialimonas</taxon>
    </lineage>
</organism>
<keyword evidence="1 3" id="KW-0479">Metal-binding</keyword>
<keyword evidence="3" id="KW-0349">Heme</keyword>
<reference evidence="5 6" key="1">
    <citation type="submission" date="2021-07" db="EMBL/GenBank/DDBJ databases">
        <title>A novel Jannaschia species isolated from marine dinoflagellate Ceratoperidinium margalefii.</title>
        <authorList>
            <person name="Jiang Y."/>
            <person name="Li Z."/>
        </authorList>
    </citation>
    <scope>NUCLEOTIDE SEQUENCE [LARGE SCALE GENOMIC DNA]</scope>
    <source>
        <strain evidence="5 6">J12C1-MA-4</strain>
    </source>
</reference>